<dbReference type="EMBL" id="CAJNOL010002723">
    <property type="protein sequence ID" value="CAF1524953.1"/>
    <property type="molecule type" value="Genomic_DNA"/>
</dbReference>
<organism evidence="1 3">
    <name type="scientific">Rotaria sordida</name>
    <dbReference type="NCBI Taxonomy" id="392033"/>
    <lineage>
        <taxon>Eukaryota</taxon>
        <taxon>Metazoa</taxon>
        <taxon>Spiralia</taxon>
        <taxon>Gnathifera</taxon>
        <taxon>Rotifera</taxon>
        <taxon>Eurotatoria</taxon>
        <taxon>Bdelloidea</taxon>
        <taxon>Philodinida</taxon>
        <taxon>Philodinidae</taxon>
        <taxon>Rotaria</taxon>
    </lineage>
</organism>
<evidence type="ECO:0000313" key="4">
    <source>
        <dbReference type="Proteomes" id="UP000663870"/>
    </source>
</evidence>
<gene>
    <name evidence="2" type="ORF">JXQ802_LOCUS41829</name>
    <name evidence="1" type="ORF">PYM288_LOCUS26888</name>
</gene>
<evidence type="ECO:0000313" key="1">
    <source>
        <dbReference type="EMBL" id="CAF1241279.1"/>
    </source>
</evidence>
<name>A0A814ZEI8_9BILA</name>
<dbReference type="EMBL" id="CAJNOH010001680">
    <property type="protein sequence ID" value="CAF1241279.1"/>
    <property type="molecule type" value="Genomic_DNA"/>
</dbReference>
<sequence length="421" mass="49448">MTSSSTLKRRVINPDGNIGTFYNIYRDEVLDQSASIDKYEEIQSYKPVHCEFIDDSIEEFQNLLKWISIEGDLRVNILLKSELRTGVAALIDHQYKIDKYTRVMHYFCVYHERRILDNSTEAREHCKPIPNDLLATHIISAVSFGIDVVIVLQVPADDQTAERIDVALKKIQTQWKNSSDISHSIEDDVNILEKITLTKIYSNLIRITKMTSFIEICQFIDRNKQKINEYCPIEYTLQPIEWLYPDTVSSYPSYLPLDKIYIDKFEKHLIEILNSYKQISDLLEYYSNQILPDYLKELLIEMESEYRSLQVLYESGILRLTTLMMEIHSGQANVDEIDPALEHYDQTIFKAYIQIILKKLMLIKEEIQYVNSSQPEKLKYNQFSETEINQHIMEQMLECQIATEKQSDDEIFSNDQVLDNK</sequence>
<comment type="caution">
    <text evidence="1">The sequence shown here is derived from an EMBL/GenBank/DDBJ whole genome shotgun (WGS) entry which is preliminary data.</text>
</comment>
<evidence type="ECO:0000313" key="3">
    <source>
        <dbReference type="Proteomes" id="UP000663854"/>
    </source>
</evidence>
<dbReference type="AlphaFoldDB" id="A0A814ZEI8"/>
<reference evidence="1" key="1">
    <citation type="submission" date="2021-02" db="EMBL/GenBank/DDBJ databases">
        <authorList>
            <person name="Nowell W R."/>
        </authorList>
    </citation>
    <scope>NUCLEOTIDE SEQUENCE</scope>
</reference>
<protein>
    <submittedName>
        <fullName evidence="1">Uncharacterized protein</fullName>
    </submittedName>
</protein>
<dbReference type="Proteomes" id="UP000663870">
    <property type="component" value="Unassembled WGS sequence"/>
</dbReference>
<evidence type="ECO:0000313" key="2">
    <source>
        <dbReference type="EMBL" id="CAF1524953.1"/>
    </source>
</evidence>
<accession>A0A814ZEI8</accession>
<keyword evidence="4" id="KW-1185">Reference proteome</keyword>
<dbReference type="Proteomes" id="UP000663854">
    <property type="component" value="Unassembled WGS sequence"/>
</dbReference>
<proteinExistence type="predicted"/>